<feature type="transmembrane region" description="Helical" evidence="1">
    <location>
        <begin position="105"/>
        <end position="122"/>
    </location>
</feature>
<dbReference type="OrthoDB" id="4878846at2"/>
<organism evidence="2 3">
    <name type="scientific">Rothia koreensis</name>
    <dbReference type="NCBI Taxonomy" id="592378"/>
    <lineage>
        <taxon>Bacteria</taxon>
        <taxon>Bacillati</taxon>
        <taxon>Actinomycetota</taxon>
        <taxon>Actinomycetes</taxon>
        <taxon>Micrococcales</taxon>
        <taxon>Micrococcaceae</taxon>
        <taxon>Rothia</taxon>
    </lineage>
</organism>
<feature type="transmembrane region" description="Helical" evidence="1">
    <location>
        <begin position="37"/>
        <end position="56"/>
    </location>
</feature>
<keyword evidence="3" id="KW-1185">Reference proteome</keyword>
<name>A0A7K1LKU4_9MICC</name>
<dbReference type="RefSeq" id="WP_129315572.1">
    <property type="nucleotide sequence ID" value="NZ_NOIQ01000009.1"/>
</dbReference>
<sequence>MHSLRRAAAFTGTEIFSPFILATVLLIGVPASTGPGWVWQAVVGVVAVVVIPWGLSLYMAHTGRVSDRFIYHRKQRYVFYGISLISIAAGTAILLIAPAAAATKSIIIVMLLAILIIALVNFRLKASAHAGMSAIFGMVIPGLFGPWWVLLSLVVHASVCWSRWYLKKHTVPEIAVGTLIGVLLGAGHLWFASSL</sequence>
<dbReference type="EMBL" id="WOGT01000009">
    <property type="protein sequence ID" value="MUN55818.1"/>
    <property type="molecule type" value="Genomic_DNA"/>
</dbReference>
<dbReference type="Gene3D" id="1.20.144.10">
    <property type="entry name" value="Phosphatidic acid phosphatase type 2/haloperoxidase"/>
    <property type="match status" value="1"/>
</dbReference>
<proteinExistence type="predicted"/>
<keyword evidence="1" id="KW-0812">Transmembrane</keyword>
<feature type="transmembrane region" description="Helical" evidence="1">
    <location>
        <begin position="77"/>
        <end position="99"/>
    </location>
</feature>
<evidence type="ECO:0000313" key="2">
    <source>
        <dbReference type="EMBL" id="MUN55818.1"/>
    </source>
</evidence>
<comment type="caution">
    <text evidence="2">The sequence shown here is derived from an EMBL/GenBank/DDBJ whole genome shotgun (WGS) entry which is preliminary data.</text>
</comment>
<keyword evidence="1" id="KW-1133">Transmembrane helix</keyword>
<gene>
    <name evidence="2" type="ORF">GMA10_11460</name>
</gene>
<feature type="transmembrane region" description="Helical" evidence="1">
    <location>
        <begin position="134"/>
        <end position="154"/>
    </location>
</feature>
<evidence type="ECO:0000313" key="3">
    <source>
        <dbReference type="Proteomes" id="UP000462152"/>
    </source>
</evidence>
<evidence type="ECO:0000256" key="1">
    <source>
        <dbReference type="SAM" id="Phobius"/>
    </source>
</evidence>
<protein>
    <recommendedName>
        <fullName evidence="4">Phosphatase PAP2 family protein</fullName>
    </recommendedName>
</protein>
<feature type="transmembrane region" description="Helical" evidence="1">
    <location>
        <begin position="7"/>
        <end position="31"/>
    </location>
</feature>
<feature type="transmembrane region" description="Helical" evidence="1">
    <location>
        <begin position="174"/>
        <end position="192"/>
    </location>
</feature>
<keyword evidence="1" id="KW-0472">Membrane</keyword>
<evidence type="ECO:0008006" key="4">
    <source>
        <dbReference type="Google" id="ProtNLM"/>
    </source>
</evidence>
<dbReference type="Proteomes" id="UP000462152">
    <property type="component" value="Unassembled WGS sequence"/>
</dbReference>
<accession>A0A7K1LKU4</accession>
<dbReference type="AlphaFoldDB" id="A0A7K1LKU4"/>
<reference evidence="2 3" key="1">
    <citation type="submission" date="2019-12" db="EMBL/GenBank/DDBJ databases">
        <authorList>
            <person name="Li J."/>
            <person name="Shi Y."/>
            <person name="Xu G."/>
            <person name="Xiao D."/>
            <person name="Ran X."/>
        </authorList>
    </citation>
    <scope>NUCLEOTIDE SEQUENCE [LARGE SCALE GENOMIC DNA]</scope>
    <source>
        <strain evidence="2 3">JCM 15915</strain>
    </source>
</reference>